<evidence type="ECO:0000313" key="2">
    <source>
        <dbReference type="EMBL" id="SEU22277.1"/>
    </source>
</evidence>
<dbReference type="EMBL" id="FOIJ01000010">
    <property type="protein sequence ID" value="SEU22277.1"/>
    <property type="molecule type" value="Genomic_DNA"/>
</dbReference>
<proteinExistence type="predicted"/>
<dbReference type="Proteomes" id="UP000199181">
    <property type="component" value="Unassembled WGS sequence"/>
</dbReference>
<dbReference type="InterPro" id="IPR046277">
    <property type="entry name" value="DUF6310"/>
</dbReference>
<dbReference type="Pfam" id="PF19829">
    <property type="entry name" value="DUF6310"/>
    <property type="match status" value="1"/>
</dbReference>
<protein>
    <recommendedName>
        <fullName evidence="1">DUF6310 domain-containing protein</fullName>
    </recommendedName>
</protein>
<feature type="domain" description="DUF6310" evidence="1">
    <location>
        <begin position="1"/>
        <end position="107"/>
    </location>
</feature>
<gene>
    <name evidence="2" type="ORF">SAMN05443639_110113</name>
</gene>
<sequence>MHNRCADHVPFNAFRGANALVNGKAFDALQSTTRTLWEVKTDNFDAYTPDLRAIVIKKQVAELQRERELAQACGFGFRVGVRDAGHKAALELAAPALEELIAVMDWC</sequence>
<organism evidence="2 3">
    <name type="scientific">Stigmatella erecta</name>
    <dbReference type="NCBI Taxonomy" id="83460"/>
    <lineage>
        <taxon>Bacteria</taxon>
        <taxon>Pseudomonadati</taxon>
        <taxon>Myxococcota</taxon>
        <taxon>Myxococcia</taxon>
        <taxon>Myxococcales</taxon>
        <taxon>Cystobacterineae</taxon>
        <taxon>Archangiaceae</taxon>
        <taxon>Stigmatella</taxon>
    </lineage>
</organism>
<keyword evidence="3" id="KW-1185">Reference proteome</keyword>
<evidence type="ECO:0000313" key="3">
    <source>
        <dbReference type="Proteomes" id="UP000199181"/>
    </source>
</evidence>
<evidence type="ECO:0000259" key="1">
    <source>
        <dbReference type="Pfam" id="PF19829"/>
    </source>
</evidence>
<dbReference type="AlphaFoldDB" id="A0A1I0KDM8"/>
<reference evidence="3" key="1">
    <citation type="submission" date="2016-10" db="EMBL/GenBank/DDBJ databases">
        <authorList>
            <person name="Varghese N."/>
            <person name="Submissions S."/>
        </authorList>
    </citation>
    <scope>NUCLEOTIDE SEQUENCE [LARGE SCALE GENOMIC DNA]</scope>
    <source>
        <strain evidence="3">DSM 16858</strain>
    </source>
</reference>
<name>A0A1I0KDM8_9BACT</name>
<accession>A0A1I0KDM8</accession>